<feature type="domain" description="ParB-like N-terminal" evidence="4">
    <location>
        <begin position="9"/>
        <end position="107"/>
    </location>
</feature>
<accession>A0A7Y6TZ26</accession>
<organism evidence="5 6">
    <name type="scientific">Piscinibacter koreensis</name>
    <dbReference type="NCBI Taxonomy" id="2742824"/>
    <lineage>
        <taxon>Bacteria</taxon>
        <taxon>Pseudomonadati</taxon>
        <taxon>Pseudomonadota</taxon>
        <taxon>Betaproteobacteria</taxon>
        <taxon>Burkholderiales</taxon>
        <taxon>Sphaerotilaceae</taxon>
        <taxon>Piscinibacter</taxon>
    </lineage>
</organism>
<dbReference type="CDD" id="cd16405">
    <property type="entry name" value="RepB_like_N"/>
    <property type="match status" value="1"/>
</dbReference>
<dbReference type="PANTHER" id="PTHR33375">
    <property type="entry name" value="CHROMOSOME-PARTITIONING PROTEIN PARB-RELATED"/>
    <property type="match status" value="1"/>
</dbReference>
<feature type="region of interest" description="Disordered" evidence="3">
    <location>
        <begin position="578"/>
        <end position="607"/>
    </location>
</feature>
<feature type="region of interest" description="Disordered" evidence="3">
    <location>
        <begin position="345"/>
        <end position="390"/>
    </location>
</feature>
<dbReference type="InterPro" id="IPR050336">
    <property type="entry name" value="Chromosome_partition/occlusion"/>
</dbReference>
<evidence type="ECO:0000256" key="1">
    <source>
        <dbReference type="ARBA" id="ARBA00006295"/>
    </source>
</evidence>
<keyword evidence="2" id="KW-0159">Chromosome partition</keyword>
<gene>
    <name evidence="5" type="ORF">HQN59_23300</name>
</gene>
<dbReference type="Gene3D" id="3.90.1530.30">
    <property type="match status" value="1"/>
</dbReference>
<dbReference type="InterPro" id="IPR022396">
    <property type="entry name" value="PRTRC_ParB"/>
</dbReference>
<dbReference type="InterPro" id="IPR037972">
    <property type="entry name" value="RepB_N"/>
</dbReference>
<dbReference type="InterPro" id="IPR041468">
    <property type="entry name" value="HTH_ParB/Spo0J"/>
</dbReference>
<dbReference type="SUPFAM" id="SSF110849">
    <property type="entry name" value="ParB/Sulfiredoxin"/>
    <property type="match status" value="1"/>
</dbReference>
<name>A0A7Y6TZ26_9BURK</name>
<feature type="compositionally biased region" description="Low complexity" evidence="3">
    <location>
        <begin position="370"/>
        <end position="380"/>
    </location>
</feature>
<evidence type="ECO:0000313" key="6">
    <source>
        <dbReference type="Proteomes" id="UP000529637"/>
    </source>
</evidence>
<dbReference type="PANTHER" id="PTHR33375:SF1">
    <property type="entry name" value="CHROMOSOME-PARTITIONING PROTEIN PARB-RELATED"/>
    <property type="match status" value="1"/>
</dbReference>
<dbReference type="Pfam" id="PF17762">
    <property type="entry name" value="HTH_ParB"/>
    <property type="match status" value="1"/>
</dbReference>
<dbReference type="AlphaFoldDB" id="A0A7Y6TZ26"/>
<evidence type="ECO:0000313" key="5">
    <source>
        <dbReference type="EMBL" id="NUZ08676.1"/>
    </source>
</evidence>
<dbReference type="EMBL" id="JABWMJ010000015">
    <property type="protein sequence ID" value="NUZ08676.1"/>
    <property type="molecule type" value="Genomic_DNA"/>
</dbReference>
<dbReference type="SMART" id="SM00470">
    <property type="entry name" value="ParB"/>
    <property type="match status" value="1"/>
</dbReference>
<comment type="similarity">
    <text evidence="1">Belongs to the ParB family.</text>
</comment>
<evidence type="ECO:0000259" key="4">
    <source>
        <dbReference type="SMART" id="SM00470"/>
    </source>
</evidence>
<protein>
    <submittedName>
        <fullName evidence="5">PRTRC system ParB family protein</fullName>
    </submittedName>
</protein>
<evidence type="ECO:0000256" key="2">
    <source>
        <dbReference type="ARBA" id="ARBA00022829"/>
    </source>
</evidence>
<dbReference type="Proteomes" id="UP000529637">
    <property type="component" value="Unassembled WGS sequence"/>
</dbReference>
<reference evidence="5 6" key="1">
    <citation type="submission" date="2020-06" db="EMBL/GenBank/DDBJ databases">
        <title>Schlegella sp. ID0723 isolated from air conditioner.</title>
        <authorList>
            <person name="Kim D.Y."/>
            <person name="Kim D.-U."/>
        </authorList>
    </citation>
    <scope>NUCLEOTIDE SEQUENCE [LARGE SCALE GENOMIC DNA]</scope>
    <source>
        <strain evidence="5 6">ID0723</strain>
    </source>
</reference>
<dbReference type="InterPro" id="IPR003115">
    <property type="entry name" value="ParB_N"/>
</dbReference>
<keyword evidence="6" id="KW-1185">Reference proteome</keyword>
<dbReference type="RefSeq" id="WP_176071537.1">
    <property type="nucleotide sequence ID" value="NZ_JABWMJ010000015.1"/>
</dbReference>
<dbReference type="GO" id="GO:0003677">
    <property type="term" value="F:DNA binding"/>
    <property type="evidence" value="ECO:0007669"/>
    <property type="project" value="InterPro"/>
</dbReference>
<sequence>MNDTTTQDRPVQPTLQVGQIVPGQNYREHYDAKALDELREQVKAAGGIKSPIMVRPHPTQDGLWEIVYGHRRWMVAGEEYGQTYDMPVTIEDLSDAEARALGIIENKGRDNPSAIEEAKGAADLLRYNAGDKEKTANQLGWKLRELDNRLLLLNCAPEVQQAVIERHANISIGHAELLAGLPQDRQVKVLAGILQHKVPVEVLKKQLGQFAKRLSEAIFDTAQCLGCPHNSAQQAALFDASIGEGYCQHPTHYDELTMAALEAKAEPLRERFQVIRFIKPEDGFVPLAVAADGPLGVGAEQMEACKGCASFGCSVSAIPGHYGEVAESLCFDAACNSTKVAARRRAERDAAKPPAAQKDVKGAGGAKPTGMAGAEPAAEPAKPRNQVPGKVVTHRTEFWRKTVANQLMAQGERNQRVLAALVLARETRAVNADRYADVAVKLAGINKPGIGDAPLKKMLEQADAVATDALDALVKAVTASAAYGIDTEGLEALLNYLEVDEARHFTLNDEYLNLLTVSELESLAEEVGLRKAMGERYAKAKAGKRADFIQALLAVEGFAYRGTVPKAMRYPRRKFKYASRTPAAEGATQSPSETGEARREPEASPAA</sequence>
<comment type="caution">
    <text evidence="5">The sequence shown here is derived from an EMBL/GenBank/DDBJ whole genome shotgun (WGS) entry which is preliminary data.</text>
</comment>
<proteinExistence type="inferred from homology"/>
<dbReference type="GO" id="GO:0007059">
    <property type="term" value="P:chromosome segregation"/>
    <property type="evidence" value="ECO:0007669"/>
    <property type="project" value="UniProtKB-KW"/>
</dbReference>
<dbReference type="InterPro" id="IPR036086">
    <property type="entry name" value="ParB/Sulfiredoxin_sf"/>
</dbReference>
<dbReference type="NCBIfam" id="TIGR03734">
    <property type="entry name" value="PRTRC_parB"/>
    <property type="match status" value="1"/>
</dbReference>
<dbReference type="Gene3D" id="1.10.10.2830">
    <property type="match status" value="1"/>
</dbReference>
<dbReference type="InterPro" id="IPR004437">
    <property type="entry name" value="ParB/RepB/Spo0J"/>
</dbReference>
<feature type="compositionally biased region" description="Basic and acidic residues" evidence="3">
    <location>
        <begin position="595"/>
        <end position="607"/>
    </location>
</feature>
<dbReference type="SUPFAM" id="SSF109709">
    <property type="entry name" value="KorB DNA-binding domain-like"/>
    <property type="match status" value="1"/>
</dbReference>
<evidence type="ECO:0000256" key="3">
    <source>
        <dbReference type="SAM" id="MobiDB-lite"/>
    </source>
</evidence>
<dbReference type="NCBIfam" id="TIGR00180">
    <property type="entry name" value="parB_part"/>
    <property type="match status" value="1"/>
</dbReference>
<dbReference type="Pfam" id="PF02195">
    <property type="entry name" value="ParB_N"/>
    <property type="match status" value="1"/>
</dbReference>
<dbReference type="GO" id="GO:0005694">
    <property type="term" value="C:chromosome"/>
    <property type="evidence" value="ECO:0007669"/>
    <property type="project" value="TreeGrafter"/>
</dbReference>